<reference evidence="6" key="1">
    <citation type="submission" date="2018-09" db="EMBL/GenBank/DDBJ databases">
        <authorList>
            <person name="Zhu H."/>
        </authorList>
    </citation>
    <scope>NUCLEOTIDE SEQUENCE [LARGE SCALE GENOMIC DNA]</scope>
    <source>
        <strain evidence="6">K1W22B-1</strain>
    </source>
</reference>
<evidence type="ECO:0000256" key="3">
    <source>
        <dbReference type="ARBA" id="ARBA00023163"/>
    </source>
</evidence>
<organism evidence="5 6">
    <name type="scientific">Nocardioides cavernaquae</name>
    <dbReference type="NCBI Taxonomy" id="2321396"/>
    <lineage>
        <taxon>Bacteria</taxon>
        <taxon>Bacillati</taxon>
        <taxon>Actinomycetota</taxon>
        <taxon>Actinomycetes</taxon>
        <taxon>Propionibacteriales</taxon>
        <taxon>Nocardioidaceae</taxon>
        <taxon>Nocardioides</taxon>
    </lineage>
</organism>
<dbReference type="InterPro" id="IPR002577">
    <property type="entry name" value="HTH_HxlR"/>
</dbReference>
<dbReference type="AlphaFoldDB" id="A0A3A5HAT6"/>
<evidence type="ECO:0000313" key="5">
    <source>
        <dbReference type="EMBL" id="RJS45150.1"/>
    </source>
</evidence>
<evidence type="ECO:0000259" key="4">
    <source>
        <dbReference type="PROSITE" id="PS51118"/>
    </source>
</evidence>
<accession>A0A3A5HAT6</accession>
<gene>
    <name evidence="5" type="ORF">D4739_02120</name>
</gene>
<evidence type="ECO:0000313" key="6">
    <source>
        <dbReference type="Proteomes" id="UP000276542"/>
    </source>
</evidence>
<keyword evidence="6" id="KW-1185">Reference proteome</keyword>
<evidence type="ECO:0000256" key="1">
    <source>
        <dbReference type="ARBA" id="ARBA00023015"/>
    </source>
</evidence>
<dbReference type="Proteomes" id="UP000276542">
    <property type="component" value="Unassembled WGS sequence"/>
</dbReference>
<proteinExistence type="predicted"/>
<keyword evidence="3" id="KW-0804">Transcription</keyword>
<dbReference type="PROSITE" id="PS51118">
    <property type="entry name" value="HTH_HXLR"/>
    <property type="match status" value="1"/>
</dbReference>
<keyword evidence="1" id="KW-0805">Transcription regulation</keyword>
<dbReference type="Gene3D" id="1.10.10.10">
    <property type="entry name" value="Winged helix-like DNA-binding domain superfamily/Winged helix DNA-binding domain"/>
    <property type="match status" value="1"/>
</dbReference>
<dbReference type="RefSeq" id="WP_120059051.1">
    <property type="nucleotide sequence ID" value="NZ_QYRP01000002.1"/>
</dbReference>
<dbReference type="OrthoDB" id="9792527at2"/>
<dbReference type="PANTHER" id="PTHR33204:SF18">
    <property type="entry name" value="TRANSCRIPTIONAL REGULATORY PROTEIN"/>
    <property type="match status" value="1"/>
</dbReference>
<protein>
    <submittedName>
        <fullName evidence="5">Transcriptional regulator</fullName>
    </submittedName>
</protein>
<keyword evidence="2" id="KW-0238">DNA-binding</keyword>
<sequence length="169" mass="19019">MTTPASERAADRPSALDYRTDNCPIGRTMEIFGERWTLVVVREVFNGVRRFDDMRLRTPIPRQVLTDRLRLLVDHGILEKVPYQVTGQRPRHEYRLTTKGIDLYPVLVTVAAWGNKHLPDPDGAAVEFAHRECGGLVQVELTCDKGHTLEQARNVVAQPGPGAKLREPA</sequence>
<dbReference type="InterPro" id="IPR036388">
    <property type="entry name" value="WH-like_DNA-bd_sf"/>
</dbReference>
<dbReference type="InterPro" id="IPR036390">
    <property type="entry name" value="WH_DNA-bd_sf"/>
</dbReference>
<comment type="caution">
    <text evidence="5">The sequence shown here is derived from an EMBL/GenBank/DDBJ whole genome shotgun (WGS) entry which is preliminary data.</text>
</comment>
<dbReference type="PANTHER" id="PTHR33204">
    <property type="entry name" value="TRANSCRIPTIONAL REGULATOR, MARR FAMILY"/>
    <property type="match status" value="1"/>
</dbReference>
<name>A0A3A5HAT6_9ACTN</name>
<evidence type="ECO:0000256" key="2">
    <source>
        <dbReference type="ARBA" id="ARBA00023125"/>
    </source>
</evidence>
<dbReference type="Pfam" id="PF01638">
    <property type="entry name" value="HxlR"/>
    <property type="match status" value="1"/>
</dbReference>
<feature type="domain" description="HTH hxlR-type" evidence="4">
    <location>
        <begin position="23"/>
        <end position="122"/>
    </location>
</feature>
<dbReference type="GO" id="GO:0003677">
    <property type="term" value="F:DNA binding"/>
    <property type="evidence" value="ECO:0007669"/>
    <property type="project" value="UniProtKB-KW"/>
</dbReference>
<dbReference type="SUPFAM" id="SSF46785">
    <property type="entry name" value="Winged helix' DNA-binding domain"/>
    <property type="match status" value="1"/>
</dbReference>
<dbReference type="EMBL" id="QYRP01000002">
    <property type="protein sequence ID" value="RJS45150.1"/>
    <property type="molecule type" value="Genomic_DNA"/>
</dbReference>